<feature type="transmembrane region" description="Helical" evidence="1">
    <location>
        <begin position="59"/>
        <end position="81"/>
    </location>
</feature>
<keyword evidence="3" id="KW-1185">Reference proteome</keyword>
<dbReference type="PANTHER" id="PTHR43471:SF10">
    <property type="entry name" value="SLL1107 PROTEIN"/>
    <property type="match status" value="1"/>
</dbReference>
<dbReference type="EMBL" id="JAMXLR010000036">
    <property type="protein sequence ID" value="MCO6044485.1"/>
    <property type="molecule type" value="Genomic_DNA"/>
</dbReference>
<keyword evidence="1" id="KW-1133">Transmembrane helix</keyword>
<sequence length="495" mass="53819">MLNAVMLPLANVQLWITPLWILSLGVTAAVVILAVLYGLMVLVWPAGAYSVRQAAGDGLLTPIACVAGAFVLLTVLASASMPVDDMWDSLTRLPTAHEHTATFTIAPNAEDQPLDVDIRADELLWYTLATDGDLRLSTEKGRGFVAVDFTLTGGDDYDWDPAKKYPRIFQDRITTLYATNPNDQPVDLALTYETDVEMPEVHHLPIVMMSVLAVVLLYFMLEILFPGIATVAVGTAKEAISQPLFMVLTILGAVALVIFVFIPYHTFGEDVKMLTDSGLTTIMVLGILFALWTSSTSVSEEIEGKTALTMLSKPVSRRQFVIGKFLGILWPLLVMFVILGAILLITISYKVVYDARESSQPTPDWQLCYTTMVSAIPGLVLAYMQAAVLAAISVAISTRLSMLPNLIIVGSIYVIGNLLPQIVRTSAGDIPFIAFTGKLLSVILPVLNHFNIQPAIAAGVAVPYEYLIRAGIYCLLYCAAAMVLALLLFEDRDLA</sequence>
<accession>A0A9X2JFW0</accession>
<reference evidence="2" key="1">
    <citation type="submission" date="2022-06" db="EMBL/GenBank/DDBJ databases">
        <title>Aeoliella straminimaris, a novel planctomycete from sediments.</title>
        <authorList>
            <person name="Vitorino I.R."/>
            <person name="Lage O.M."/>
        </authorList>
    </citation>
    <scope>NUCLEOTIDE SEQUENCE</scope>
    <source>
        <strain evidence="2">ICT_H6.2</strain>
    </source>
</reference>
<evidence type="ECO:0000256" key="1">
    <source>
        <dbReference type="SAM" id="Phobius"/>
    </source>
</evidence>
<comment type="caution">
    <text evidence="2">The sequence shown here is derived from an EMBL/GenBank/DDBJ whole genome shotgun (WGS) entry which is preliminary data.</text>
</comment>
<protein>
    <submittedName>
        <fullName evidence="2">ABC transporter permease</fullName>
    </submittedName>
</protein>
<dbReference type="RefSeq" id="WP_252852588.1">
    <property type="nucleotide sequence ID" value="NZ_JAMXLR010000036.1"/>
</dbReference>
<feature type="transmembrane region" description="Helical" evidence="1">
    <location>
        <begin position="206"/>
        <end position="232"/>
    </location>
</feature>
<feature type="transmembrane region" description="Helical" evidence="1">
    <location>
        <begin position="244"/>
        <end position="267"/>
    </location>
</feature>
<organism evidence="2 3">
    <name type="scientific">Aeoliella straminimaris</name>
    <dbReference type="NCBI Taxonomy" id="2954799"/>
    <lineage>
        <taxon>Bacteria</taxon>
        <taxon>Pseudomonadati</taxon>
        <taxon>Planctomycetota</taxon>
        <taxon>Planctomycetia</taxon>
        <taxon>Pirellulales</taxon>
        <taxon>Lacipirellulaceae</taxon>
        <taxon>Aeoliella</taxon>
    </lineage>
</organism>
<dbReference type="AlphaFoldDB" id="A0A9X2JFW0"/>
<dbReference type="PANTHER" id="PTHR43471">
    <property type="entry name" value="ABC TRANSPORTER PERMEASE"/>
    <property type="match status" value="1"/>
</dbReference>
<name>A0A9X2JFW0_9BACT</name>
<dbReference type="GO" id="GO:0005886">
    <property type="term" value="C:plasma membrane"/>
    <property type="evidence" value="ECO:0007669"/>
    <property type="project" value="UniProtKB-SubCell"/>
</dbReference>
<feature type="transmembrane region" description="Helical" evidence="1">
    <location>
        <begin position="470"/>
        <end position="489"/>
    </location>
</feature>
<keyword evidence="1" id="KW-0472">Membrane</keyword>
<feature type="transmembrane region" description="Helical" evidence="1">
    <location>
        <begin position="320"/>
        <end position="349"/>
    </location>
</feature>
<evidence type="ECO:0000313" key="3">
    <source>
        <dbReference type="Proteomes" id="UP001155241"/>
    </source>
</evidence>
<feature type="transmembrane region" description="Helical" evidence="1">
    <location>
        <begin position="369"/>
        <end position="396"/>
    </location>
</feature>
<dbReference type="Pfam" id="PF12679">
    <property type="entry name" value="ABC2_membrane_2"/>
    <property type="match status" value="1"/>
</dbReference>
<feature type="transmembrane region" description="Helical" evidence="1">
    <location>
        <begin position="279"/>
        <end position="299"/>
    </location>
</feature>
<feature type="transmembrane region" description="Helical" evidence="1">
    <location>
        <begin position="20"/>
        <end position="47"/>
    </location>
</feature>
<feature type="transmembrane region" description="Helical" evidence="1">
    <location>
        <begin position="403"/>
        <end position="423"/>
    </location>
</feature>
<gene>
    <name evidence="2" type="ORF">NG895_11270</name>
</gene>
<dbReference type="Proteomes" id="UP001155241">
    <property type="component" value="Unassembled WGS sequence"/>
</dbReference>
<dbReference type="GO" id="GO:0140359">
    <property type="term" value="F:ABC-type transporter activity"/>
    <property type="evidence" value="ECO:0007669"/>
    <property type="project" value="InterPro"/>
</dbReference>
<keyword evidence="1" id="KW-0812">Transmembrane</keyword>
<proteinExistence type="predicted"/>
<evidence type="ECO:0000313" key="2">
    <source>
        <dbReference type="EMBL" id="MCO6044485.1"/>
    </source>
</evidence>